<keyword evidence="3" id="KW-1185">Reference proteome</keyword>
<accession>I6ZRY9</accession>
<dbReference type="RefSeq" id="XP_009263848.1">
    <property type="nucleotide sequence ID" value="XM_009265573.1"/>
</dbReference>
<gene>
    <name evidence="2" type="ordered locus">EROM_010060</name>
</gene>
<feature type="compositionally biased region" description="Low complexity" evidence="1">
    <location>
        <begin position="180"/>
        <end position="190"/>
    </location>
</feature>
<dbReference type="OrthoDB" id="2191239at2759"/>
<feature type="region of interest" description="Disordered" evidence="1">
    <location>
        <begin position="171"/>
        <end position="191"/>
    </location>
</feature>
<dbReference type="KEGG" id="ero:EROM_010060"/>
<dbReference type="EMBL" id="CP003518">
    <property type="protein sequence ID" value="AFN82351.1"/>
    <property type="molecule type" value="Genomic_DNA"/>
</dbReference>
<dbReference type="VEuPathDB" id="MicrosporidiaDB:EROM_010060"/>
<organism evidence="2 3">
    <name type="scientific">Encephalitozoon romaleae (strain SJ-2008)</name>
    <name type="common">Microsporidian parasite</name>
    <dbReference type="NCBI Taxonomy" id="1178016"/>
    <lineage>
        <taxon>Eukaryota</taxon>
        <taxon>Fungi</taxon>
        <taxon>Fungi incertae sedis</taxon>
        <taxon>Microsporidia</taxon>
        <taxon>Unikaryonidae</taxon>
        <taxon>Encephalitozoon</taxon>
    </lineage>
</organism>
<proteinExistence type="predicted"/>
<dbReference type="AlphaFoldDB" id="I6ZRY9"/>
<name>I6ZRY9_ENCRO</name>
<evidence type="ECO:0000313" key="3">
    <source>
        <dbReference type="Proteomes" id="UP000010094"/>
    </source>
</evidence>
<protein>
    <submittedName>
        <fullName evidence="2">Uncharacterized protein</fullName>
    </submittedName>
</protein>
<dbReference type="Proteomes" id="UP000010094">
    <property type="component" value="Chromosome I"/>
</dbReference>
<reference evidence="2 3" key="1">
    <citation type="journal article" date="2012" name="Proc. Natl. Acad. Sci. U.S.A.">
        <title>Gain and loss of multiple functionally related, horizontally transferred genes in the reduced genomes of two microsporidian parasites.</title>
        <authorList>
            <person name="Pombert J.-F."/>
            <person name="Selman M."/>
            <person name="Burki F."/>
            <person name="Bardell F.T."/>
            <person name="Farinelli L."/>
            <person name="Solter L.F."/>
            <person name="Whitman D.W."/>
            <person name="Weiss L.M."/>
            <person name="Corradi N."/>
            <person name="Keeling P.J."/>
        </authorList>
    </citation>
    <scope>NUCLEOTIDE SEQUENCE [LARGE SCALE GENOMIC DNA]</scope>
    <source>
        <strain evidence="2 3">SJ-2008</strain>
    </source>
</reference>
<dbReference type="HOGENOM" id="CLU_625597_0_0_1"/>
<dbReference type="GeneID" id="20520632"/>
<evidence type="ECO:0000256" key="1">
    <source>
        <dbReference type="SAM" id="MobiDB-lite"/>
    </source>
</evidence>
<evidence type="ECO:0000313" key="2">
    <source>
        <dbReference type="EMBL" id="AFN82351.1"/>
    </source>
</evidence>
<sequence>MLPNEIDPYEFKFFVKDILPLSETYTLFKSSKLLKAKETVKAISKTNQGLIVLIHKPKETTIYTPESKVSYFTKRRGRMAPKNAVIRFLKAKMVDFVVLRFKAFYCCLSRWDKDVCSFCIVACLGKGATERALLNPSEILGDVKETPPLIGKGMFKFKDLDSFKRLRIGHKDQSQEANCSSVSESPSSASDVKVNPIDFVQEDGLEYINKSASGNTDGLPDRKTEDKNCLVEIMSEGTKEATENIYSKPYKEVKNDEEGLIDYIISKITKIVCEDVNTGCLQEDGEKDKLWKTLEEDEESDGSSKGCGYDFEGNNFCDDKQNKGYGSYSHEDQDESFKYDNTIRFGIIDDGKLRCIQKSVGLLSMAKFDRLEAFIIGIIDRLKKTNINYVEVCSEIDFFIVKKQDTIHLYVRDLIHRKERKFMENFNEIFEKLGARTS</sequence>